<feature type="region of interest" description="Disordered" evidence="2">
    <location>
        <begin position="512"/>
        <end position="536"/>
    </location>
</feature>
<dbReference type="EMBL" id="JBDFQZ010000004">
    <property type="protein sequence ID" value="KAK9732511.1"/>
    <property type="molecule type" value="Genomic_DNA"/>
</dbReference>
<dbReference type="InterPro" id="IPR040182">
    <property type="entry name" value="ATG13"/>
</dbReference>
<dbReference type="GO" id="GO:0000407">
    <property type="term" value="C:phagophore assembly site"/>
    <property type="evidence" value="ECO:0007669"/>
    <property type="project" value="TreeGrafter"/>
</dbReference>
<dbReference type="Proteomes" id="UP001443914">
    <property type="component" value="Unassembled WGS sequence"/>
</dbReference>
<feature type="region of interest" description="Disordered" evidence="2">
    <location>
        <begin position="561"/>
        <end position="581"/>
    </location>
</feature>
<feature type="compositionally biased region" description="Low complexity" evidence="2">
    <location>
        <begin position="351"/>
        <end position="363"/>
    </location>
</feature>
<accession>A0AAW1LH58</accession>
<dbReference type="PANTHER" id="PTHR13430:SF4">
    <property type="entry name" value="AUTOPHAGY-RELATED PROTEIN 13"/>
    <property type="match status" value="1"/>
</dbReference>
<dbReference type="AlphaFoldDB" id="A0AAW1LH58"/>
<dbReference type="EMBL" id="JBDFQZ010000004">
    <property type="protein sequence ID" value="KAK9732509.1"/>
    <property type="molecule type" value="Genomic_DNA"/>
</dbReference>
<feature type="compositionally biased region" description="Low complexity" evidence="2">
    <location>
        <begin position="561"/>
        <end position="570"/>
    </location>
</feature>
<feature type="region of interest" description="Disordered" evidence="2">
    <location>
        <begin position="455"/>
        <end position="489"/>
    </location>
</feature>
<dbReference type="GO" id="GO:1990316">
    <property type="term" value="C:Atg1/ULK1 kinase complex"/>
    <property type="evidence" value="ECO:0007669"/>
    <property type="project" value="InterPro"/>
</dbReference>
<evidence type="ECO:0000313" key="5">
    <source>
        <dbReference type="Proteomes" id="UP001443914"/>
    </source>
</evidence>
<organism evidence="4 5">
    <name type="scientific">Saponaria officinalis</name>
    <name type="common">Common soapwort</name>
    <name type="synonym">Lychnis saponaria</name>
    <dbReference type="NCBI Taxonomy" id="3572"/>
    <lineage>
        <taxon>Eukaryota</taxon>
        <taxon>Viridiplantae</taxon>
        <taxon>Streptophyta</taxon>
        <taxon>Embryophyta</taxon>
        <taxon>Tracheophyta</taxon>
        <taxon>Spermatophyta</taxon>
        <taxon>Magnoliopsida</taxon>
        <taxon>eudicotyledons</taxon>
        <taxon>Gunneridae</taxon>
        <taxon>Pentapetalae</taxon>
        <taxon>Caryophyllales</taxon>
        <taxon>Caryophyllaceae</taxon>
        <taxon>Caryophylleae</taxon>
        <taxon>Saponaria</taxon>
    </lineage>
</organism>
<evidence type="ECO:0000259" key="3">
    <source>
        <dbReference type="Pfam" id="PF10033"/>
    </source>
</evidence>
<proteinExistence type="predicted"/>
<dbReference type="Gene3D" id="3.30.900.10">
    <property type="entry name" value="HORMA domain"/>
    <property type="match status" value="1"/>
</dbReference>
<dbReference type="Pfam" id="PF10033">
    <property type="entry name" value="ATG13"/>
    <property type="match status" value="1"/>
</dbReference>
<comment type="caution">
    <text evidence="4">The sequence shown here is derived from an EMBL/GenBank/DDBJ whole genome shotgun (WGS) entry which is preliminary data.</text>
</comment>
<dbReference type="GO" id="GO:0034727">
    <property type="term" value="P:piecemeal microautophagy of the nucleus"/>
    <property type="evidence" value="ECO:0007669"/>
    <property type="project" value="TreeGrafter"/>
</dbReference>
<dbReference type="PANTHER" id="PTHR13430">
    <property type="match status" value="1"/>
</dbReference>
<sequence length="632" mass="71043">MDFHVTSSSEYGRFEQIISQFLLKTLHVVLESRIPSLKHLDRSGDPLTDSRAKKIDKWFNLALGDRPAALEKLQYWHKNLMDPMVIDIIFVRRELKDSSGQDFYLEDVFEEASVETVVERWVVQYENHKTMPVRPGDISSLYKKMYQKSIILFRCLCSMMRHLPAYRVFKQLSTSIQPCDIDVVYKVSSFSDPFSREDEKSMKQYSFNPVDGVNGKLCVSVTYRPNLSEFSLENSTACPPMIIADYVGSPATDPMRAFPSMDKASRTASFSLRGTRNLPPMPNQRPHSWSSGIHETLAHIQNHPSSGYSPAHHGSFSPNDVLSAPAYIHGQRFQNYKMSHGHHKNSYFDESLSPPFSPSSSPSTAAYQFSPSQSRLRPESAPMAIPHQINRSPNHLSPNLSDPSRNSLPPFSPRHTRPEPSPHGSPSPSGNRISKKLDTSRSIDLYTAMANQSFGSKVSRDGRDESGRFSGLHSDGSSPHKEFSRSSSRLSFQDDLDDCDFSCPFDVDDVETSESQTSQSFGGRKGQEFSTTRSLGRKSQEAAVGALVHMLRTAPPLRQDSSFYSSHSHSTQQESNFGTNSGCFIPRRASDALEELKSYRDMKDILLSKSGNHEFSREDTKALPLDIKGRKI</sequence>
<evidence type="ECO:0000256" key="2">
    <source>
        <dbReference type="SAM" id="MobiDB-lite"/>
    </source>
</evidence>
<feature type="compositionally biased region" description="Polar residues" evidence="2">
    <location>
        <begin position="364"/>
        <end position="375"/>
    </location>
</feature>
<keyword evidence="5" id="KW-1185">Reference proteome</keyword>
<keyword evidence="1" id="KW-0072">Autophagy</keyword>
<protein>
    <recommendedName>
        <fullName evidence="3">Autophagy-related protein 13 N-terminal domain-containing protein</fullName>
    </recommendedName>
</protein>
<feature type="domain" description="Autophagy-related protein 13 N-terminal" evidence="3">
    <location>
        <begin position="18"/>
        <end position="227"/>
    </location>
</feature>
<dbReference type="GO" id="GO:0000423">
    <property type="term" value="P:mitophagy"/>
    <property type="evidence" value="ECO:0007669"/>
    <property type="project" value="TreeGrafter"/>
</dbReference>
<dbReference type="InterPro" id="IPR036570">
    <property type="entry name" value="HORMA_dom_sf"/>
</dbReference>
<evidence type="ECO:0000313" key="4">
    <source>
        <dbReference type="EMBL" id="KAK9732511.1"/>
    </source>
</evidence>
<dbReference type="GO" id="GO:0005829">
    <property type="term" value="C:cytosol"/>
    <property type="evidence" value="ECO:0007669"/>
    <property type="project" value="TreeGrafter"/>
</dbReference>
<feature type="region of interest" description="Disordered" evidence="2">
    <location>
        <begin position="349"/>
        <end position="435"/>
    </location>
</feature>
<dbReference type="GO" id="GO:0034497">
    <property type="term" value="P:protein localization to phagophore assembly site"/>
    <property type="evidence" value="ECO:0007669"/>
    <property type="project" value="TreeGrafter"/>
</dbReference>
<reference evidence="4 5" key="1">
    <citation type="submission" date="2024-03" db="EMBL/GenBank/DDBJ databases">
        <title>WGS assembly of Saponaria officinalis var. Norfolk2.</title>
        <authorList>
            <person name="Jenkins J."/>
            <person name="Shu S."/>
            <person name="Grimwood J."/>
            <person name="Barry K."/>
            <person name="Goodstein D."/>
            <person name="Schmutz J."/>
            <person name="Leebens-Mack J."/>
            <person name="Osbourn A."/>
        </authorList>
    </citation>
    <scope>NUCLEOTIDE SEQUENCE [LARGE SCALE GENOMIC DNA]</scope>
    <source>
        <strain evidence="5">cv. Norfolk2</strain>
        <strain evidence="4">JIC</strain>
        <tissue evidence="4">Leaf</tissue>
    </source>
</reference>
<dbReference type="InterPro" id="IPR018731">
    <property type="entry name" value="Atg13_N"/>
</dbReference>
<gene>
    <name evidence="4" type="ORF">RND81_04G004600</name>
</gene>
<feature type="compositionally biased region" description="Polar residues" evidence="2">
    <location>
        <begin position="389"/>
        <end position="409"/>
    </location>
</feature>
<name>A0AAW1LH58_SAPOF</name>
<feature type="compositionally biased region" description="Basic and acidic residues" evidence="2">
    <location>
        <begin position="458"/>
        <end position="467"/>
    </location>
</feature>
<feature type="compositionally biased region" description="Polar residues" evidence="2">
    <location>
        <begin position="571"/>
        <end position="581"/>
    </location>
</feature>
<evidence type="ECO:0000256" key="1">
    <source>
        <dbReference type="ARBA" id="ARBA00023006"/>
    </source>
</evidence>
<dbReference type="EMBL" id="JBDFQZ010000004">
    <property type="protein sequence ID" value="KAK9732510.1"/>
    <property type="molecule type" value="Genomic_DNA"/>
</dbReference>